<reference evidence="1 2" key="1">
    <citation type="submission" date="2020-02" db="EMBL/GenBank/DDBJ databases">
        <authorList>
            <person name="Kim H.M."/>
            <person name="Jeon C.O."/>
        </authorList>
    </citation>
    <scope>NUCLEOTIDE SEQUENCE [LARGE SCALE GENOMIC DNA]</scope>
    <source>
        <strain evidence="1 2">PeD5</strain>
    </source>
</reference>
<accession>A0A6M1LPT0</accession>
<dbReference type="RefSeq" id="WP_164696309.1">
    <property type="nucleotide sequence ID" value="NZ_JAAIKB010000009.1"/>
</dbReference>
<comment type="caution">
    <text evidence="1">The sequence shown here is derived from an EMBL/GenBank/DDBJ whole genome shotgun (WGS) entry which is preliminary data.</text>
</comment>
<dbReference type="AlphaFoldDB" id="A0A6M1LPT0"/>
<evidence type="ECO:0000313" key="1">
    <source>
        <dbReference type="EMBL" id="NGM22405.1"/>
    </source>
</evidence>
<organism evidence="1 2">
    <name type="scientific">Falsiroseomonas algicola</name>
    <dbReference type="NCBI Taxonomy" id="2716930"/>
    <lineage>
        <taxon>Bacteria</taxon>
        <taxon>Pseudomonadati</taxon>
        <taxon>Pseudomonadota</taxon>
        <taxon>Alphaproteobacteria</taxon>
        <taxon>Acetobacterales</taxon>
        <taxon>Roseomonadaceae</taxon>
        <taxon>Falsiroseomonas</taxon>
    </lineage>
</organism>
<sequence>MQTQLPASSDGEKTDQAAIMLMLAYVEAECRRLGAEAAARHAAMAASLLPAQGAPAGVSLH</sequence>
<reference evidence="1 2" key="2">
    <citation type="submission" date="2020-03" db="EMBL/GenBank/DDBJ databases">
        <title>Roseomonas stagni sp. nov., isolated from pond water in Japan.</title>
        <authorList>
            <person name="Furuhata K."/>
            <person name="Miyamoto H."/>
            <person name="Goto K."/>
        </authorList>
    </citation>
    <scope>NUCLEOTIDE SEQUENCE [LARGE SCALE GENOMIC DNA]</scope>
    <source>
        <strain evidence="1 2">PeD5</strain>
    </source>
</reference>
<proteinExistence type="predicted"/>
<protein>
    <submittedName>
        <fullName evidence="1">Uncharacterized protein</fullName>
    </submittedName>
</protein>
<dbReference type="Proteomes" id="UP000475385">
    <property type="component" value="Unassembled WGS sequence"/>
</dbReference>
<gene>
    <name evidence="1" type="ORF">G3576_20480</name>
</gene>
<name>A0A6M1LPT0_9PROT</name>
<evidence type="ECO:0000313" key="2">
    <source>
        <dbReference type="Proteomes" id="UP000475385"/>
    </source>
</evidence>
<dbReference type="EMBL" id="JAAIKB010000009">
    <property type="protein sequence ID" value="NGM22405.1"/>
    <property type="molecule type" value="Genomic_DNA"/>
</dbReference>
<keyword evidence="2" id="KW-1185">Reference proteome</keyword>